<reference evidence="1 3" key="1">
    <citation type="submission" date="2015-07" db="EMBL/GenBank/DDBJ databases">
        <authorList>
            <person name="O'Brien H.E."/>
            <person name="Thakur S."/>
            <person name="Gong Y."/>
            <person name="Wang P.W."/>
            <person name="Guttman D.S."/>
        </authorList>
    </citation>
    <scope>NUCLEOTIDE SEQUENCE [LARGE SCALE GENOMIC DNA]</scope>
    <source>
        <strain evidence="1 3">BR1</strain>
    </source>
</reference>
<gene>
    <name evidence="1" type="ORF">AC496_2217</name>
    <name evidence="2" type="ORF">ALQ41_101499</name>
</gene>
<keyword evidence="3" id="KW-1185">Reference proteome</keyword>
<dbReference type="EMBL" id="LGLO01000018">
    <property type="protein sequence ID" value="KPC46396.1"/>
    <property type="molecule type" value="Genomic_DNA"/>
</dbReference>
<protein>
    <submittedName>
        <fullName evidence="2">FAD/FMN-containing dehydrogenase</fullName>
    </submittedName>
</protein>
<dbReference type="Proteomes" id="UP000037836">
    <property type="component" value="Unassembled WGS sequence"/>
</dbReference>
<reference evidence="1 3" key="2">
    <citation type="submission" date="2015-10" db="EMBL/GenBank/DDBJ databases">
        <title>Comparative genomics and high-throughput reverse genetic screens identify a new phytobacterial MAMP and an Arabidopsis receptor required for immune elicitation.</title>
        <authorList>
            <person name="Mott G.A."/>
            <person name="Thakur S."/>
            <person name="Wang P.W."/>
            <person name="Desveaux D."/>
            <person name="Guttman D.S."/>
        </authorList>
    </citation>
    <scope>NUCLEOTIDE SEQUENCE [LARGE SCALE GENOMIC DNA]</scope>
    <source>
        <strain evidence="1 3">BR1</strain>
    </source>
</reference>
<evidence type="ECO:0000313" key="4">
    <source>
        <dbReference type="Proteomes" id="UP000280599"/>
    </source>
</evidence>
<reference evidence="2 4" key="3">
    <citation type="submission" date="2018-08" db="EMBL/GenBank/DDBJ databases">
        <title>Recombination of ecologically and evolutionarily significant loci maintains genetic cohesion in the Pseudomonas syringae species complex.</title>
        <authorList>
            <person name="Dillon M."/>
            <person name="Thakur S."/>
            <person name="Almeida R.N.D."/>
            <person name="Weir B.S."/>
            <person name="Guttman D.S."/>
        </authorList>
    </citation>
    <scope>NUCLEOTIDE SEQUENCE [LARGE SCALE GENOMIC DNA]</scope>
    <source>
        <strain evidence="2 4">ICMP 867</strain>
    </source>
</reference>
<organism evidence="2 4">
    <name type="scientific">Pseudomonas savastanoi pv. glycinea</name>
    <name type="common">Pseudomonas syringae pv. glycinea</name>
    <dbReference type="NCBI Taxonomy" id="318"/>
    <lineage>
        <taxon>Bacteria</taxon>
        <taxon>Pseudomonadati</taxon>
        <taxon>Pseudomonadota</taxon>
        <taxon>Gammaproteobacteria</taxon>
        <taxon>Pseudomonadales</taxon>
        <taxon>Pseudomonadaceae</taxon>
        <taxon>Pseudomonas</taxon>
    </lineage>
</organism>
<evidence type="ECO:0000313" key="1">
    <source>
        <dbReference type="EMBL" id="KPC46396.1"/>
    </source>
</evidence>
<dbReference type="EMBL" id="RBPT01000122">
    <property type="protein sequence ID" value="RMO49462.1"/>
    <property type="molecule type" value="Genomic_DNA"/>
</dbReference>
<name>A0A0N8RQ56_PSESG</name>
<proteinExistence type="predicted"/>
<evidence type="ECO:0000313" key="3">
    <source>
        <dbReference type="Proteomes" id="UP000037836"/>
    </source>
</evidence>
<dbReference type="Proteomes" id="UP000280599">
    <property type="component" value="Unassembled WGS sequence"/>
</dbReference>
<comment type="caution">
    <text evidence="2">The sequence shown here is derived from an EMBL/GenBank/DDBJ whole genome shotgun (WGS) entry which is preliminary data.</text>
</comment>
<sequence length="104" mass="12079">MQVCRLAIHFLIACEKCPQALLLSRLFRNKPKGFLESCHTVFAIPQMRDYRYRVMLDREARIVPQYAGDDDKGLWLQLRDGQLVSQQQFGSADALRTALEKPWP</sequence>
<dbReference type="AlphaFoldDB" id="A0A0N8RQ56"/>
<evidence type="ECO:0000313" key="2">
    <source>
        <dbReference type="EMBL" id="RMO49462.1"/>
    </source>
</evidence>
<accession>A0A0N8RQ56</accession>